<dbReference type="InterPro" id="IPR027417">
    <property type="entry name" value="P-loop_NTPase"/>
</dbReference>
<keyword evidence="9" id="KW-1185">Reference proteome</keyword>
<evidence type="ECO:0000256" key="3">
    <source>
        <dbReference type="SAM" id="MobiDB-lite"/>
    </source>
</evidence>
<evidence type="ECO:0000313" key="8">
    <source>
        <dbReference type="EMBL" id="KGT94754.1"/>
    </source>
</evidence>
<feature type="compositionally biased region" description="Basic and acidic residues" evidence="3">
    <location>
        <begin position="297"/>
        <end position="310"/>
    </location>
</feature>
<evidence type="ECO:0000259" key="5">
    <source>
        <dbReference type="Pfam" id="PF08751"/>
    </source>
</evidence>
<reference evidence="8 9" key="1">
    <citation type="submission" date="2014-10" db="EMBL/GenBank/DDBJ databases">
        <title>Genome sequence of Erwinia typographi M043b.</title>
        <authorList>
            <person name="Chan K.-G."/>
            <person name="Tan W.-S."/>
        </authorList>
    </citation>
    <scope>NUCLEOTIDE SEQUENCE [LARGE SCALE GENOMIC DNA]</scope>
    <source>
        <strain evidence="8 9">M043b</strain>
    </source>
</reference>
<keyword evidence="1" id="KW-0547">Nucleotide-binding</keyword>
<dbReference type="NCBIfam" id="NF041492">
    <property type="entry name" value="MobF"/>
    <property type="match status" value="1"/>
</dbReference>
<dbReference type="Gene3D" id="3.40.50.300">
    <property type="entry name" value="P-loop containing nucleotide triphosphate hydrolases"/>
    <property type="match status" value="2"/>
</dbReference>
<dbReference type="InterPro" id="IPR014059">
    <property type="entry name" value="TraI/TrwC_relax"/>
</dbReference>
<dbReference type="GO" id="GO:0003677">
    <property type="term" value="F:DNA binding"/>
    <property type="evidence" value="ECO:0007669"/>
    <property type="project" value="InterPro"/>
</dbReference>
<dbReference type="OrthoDB" id="1634048at2"/>
<dbReference type="InterPro" id="IPR040668">
    <property type="entry name" value="TraI_2B"/>
</dbReference>
<dbReference type="Pfam" id="PF22232">
    <property type="entry name" value="TraI_hel_assoc_N"/>
    <property type="match status" value="1"/>
</dbReference>
<dbReference type="InterPro" id="IPR050534">
    <property type="entry name" value="Coronavir_polyprotein_1ab"/>
</dbReference>
<protein>
    <recommendedName>
        <fullName evidence="10">Conjugal transfer protein TraI</fullName>
    </recommendedName>
</protein>
<keyword evidence="2" id="KW-0067">ATP-binding</keyword>
<name>A0A0A3ZAC6_9GAMM</name>
<dbReference type="Proteomes" id="UP000030351">
    <property type="component" value="Unassembled WGS sequence"/>
</dbReference>
<feature type="domain" description="DNA helicase TraI type C-terminal" evidence="4">
    <location>
        <begin position="1481"/>
        <end position="1613"/>
    </location>
</feature>
<dbReference type="RefSeq" id="WP_034890162.1">
    <property type="nucleotide sequence ID" value="NZ_JRUQ01000026.1"/>
</dbReference>
<feature type="region of interest" description="Disordered" evidence="3">
    <location>
        <begin position="297"/>
        <end position="335"/>
    </location>
</feature>
<evidence type="ECO:0000259" key="6">
    <source>
        <dbReference type="Pfam" id="PF18340"/>
    </source>
</evidence>
<dbReference type="PANTHER" id="PTHR43788">
    <property type="entry name" value="DNA2/NAM7 HELICASE FAMILY MEMBER"/>
    <property type="match status" value="1"/>
</dbReference>
<dbReference type="SUPFAM" id="SSF55464">
    <property type="entry name" value="Origin of replication-binding domain, RBD-like"/>
    <property type="match status" value="1"/>
</dbReference>
<evidence type="ECO:0000259" key="4">
    <source>
        <dbReference type="Pfam" id="PF07057"/>
    </source>
</evidence>
<evidence type="ECO:0000256" key="1">
    <source>
        <dbReference type="ARBA" id="ARBA00022741"/>
    </source>
</evidence>
<dbReference type="GO" id="GO:0006310">
    <property type="term" value="P:DNA recombination"/>
    <property type="evidence" value="ECO:0007669"/>
    <property type="project" value="TreeGrafter"/>
</dbReference>
<evidence type="ECO:0000256" key="2">
    <source>
        <dbReference type="ARBA" id="ARBA00022840"/>
    </source>
</evidence>
<feature type="domain" description="TraI helicase-associated ssDBD N-terminal" evidence="7">
    <location>
        <begin position="457"/>
        <end position="551"/>
    </location>
</feature>
<dbReference type="Pfam" id="PF07057">
    <property type="entry name" value="TraI_C"/>
    <property type="match status" value="1"/>
</dbReference>
<feature type="domain" description="TraI 2B/2B-like" evidence="6">
    <location>
        <begin position="649"/>
        <end position="727"/>
    </location>
</feature>
<feature type="domain" description="TrwC relaxase" evidence="5">
    <location>
        <begin position="11"/>
        <end position="283"/>
    </location>
</feature>
<evidence type="ECO:0008006" key="10">
    <source>
        <dbReference type="Google" id="ProtNLM"/>
    </source>
</evidence>
<feature type="region of interest" description="Disordered" evidence="3">
    <location>
        <begin position="1607"/>
        <end position="1734"/>
    </location>
</feature>
<dbReference type="Pfam" id="PF18340">
    <property type="entry name" value="TraI_2B"/>
    <property type="match status" value="1"/>
</dbReference>
<evidence type="ECO:0000313" key="9">
    <source>
        <dbReference type="Proteomes" id="UP000030351"/>
    </source>
</evidence>
<dbReference type="GO" id="GO:0017116">
    <property type="term" value="F:single-stranded DNA helicase activity"/>
    <property type="evidence" value="ECO:0007669"/>
    <property type="project" value="TreeGrafter"/>
</dbReference>
<dbReference type="PANTHER" id="PTHR43788:SF6">
    <property type="entry name" value="DNA HELICASE B"/>
    <property type="match status" value="1"/>
</dbReference>
<dbReference type="eggNOG" id="COG0507">
    <property type="taxonomic scope" value="Bacteria"/>
</dbReference>
<gene>
    <name evidence="8" type="ORF">NG99_07110</name>
</gene>
<dbReference type="Pfam" id="PF13604">
    <property type="entry name" value="AAA_30"/>
    <property type="match status" value="1"/>
</dbReference>
<dbReference type="EMBL" id="JRUQ01000026">
    <property type="protein sequence ID" value="KGT94754.1"/>
    <property type="molecule type" value="Genomic_DNA"/>
</dbReference>
<dbReference type="Pfam" id="PF08751">
    <property type="entry name" value="TrwC"/>
    <property type="match status" value="1"/>
</dbReference>
<comment type="caution">
    <text evidence="8">The sequence shown here is derived from an EMBL/GenBank/DDBJ whole genome shotgun (WGS) entry which is preliminary data.</text>
</comment>
<dbReference type="NCBIfam" id="TIGR02686">
    <property type="entry name" value="relax_trwC"/>
    <property type="match status" value="1"/>
</dbReference>
<feature type="compositionally biased region" description="Acidic residues" evidence="3">
    <location>
        <begin position="1654"/>
        <end position="1664"/>
    </location>
</feature>
<dbReference type="GO" id="GO:0016818">
    <property type="term" value="F:hydrolase activity, acting on acid anhydrides, in phosphorus-containing anhydrides"/>
    <property type="evidence" value="ECO:0007669"/>
    <property type="project" value="InterPro"/>
</dbReference>
<dbReference type="GO" id="GO:0005524">
    <property type="term" value="F:ATP binding"/>
    <property type="evidence" value="ECO:0007669"/>
    <property type="project" value="UniProtKB-KW"/>
</dbReference>
<dbReference type="GO" id="GO:0009338">
    <property type="term" value="C:exodeoxyribonuclease V complex"/>
    <property type="evidence" value="ECO:0007669"/>
    <property type="project" value="TreeGrafter"/>
</dbReference>
<dbReference type="STRING" id="371042.NG99_07110"/>
<evidence type="ECO:0000259" key="7">
    <source>
        <dbReference type="Pfam" id="PF22232"/>
    </source>
</evidence>
<feature type="compositionally biased region" description="Low complexity" evidence="3">
    <location>
        <begin position="1670"/>
        <end position="1685"/>
    </location>
</feature>
<organism evidence="8 9">
    <name type="scientific">Erwinia typographi</name>
    <dbReference type="NCBI Taxonomy" id="371042"/>
    <lineage>
        <taxon>Bacteria</taxon>
        <taxon>Pseudomonadati</taxon>
        <taxon>Pseudomonadota</taxon>
        <taxon>Gammaproteobacteria</taxon>
        <taxon>Enterobacterales</taxon>
        <taxon>Erwiniaceae</taxon>
        <taxon>Erwinia</taxon>
    </lineage>
</organism>
<dbReference type="SUPFAM" id="SSF52540">
    <property type="entry name" value="P-loop containing nucleoside triphosphate hydrolases"/>
    <property type="match status" value="2"/>
</dbReference>
<proteinExistence type="predicted"/>
<dbReference type="InterPro" id="IPR054558">
    <property type="entry name" value="TraI_hel_assoc_DBD_N"/>
</dbReference>
<dbReference type="InterPro" id="IPR014129">
    <property type="entry name" value="Conjug_relaxase_TraI"/>
</dbReference>
<dbReference type="CDD" id="cd17933">
    <property type="entry name" value="DEXSc_RecD-like"/>
    <property type="match status" value="1"/>
</dbReference>
<dbReference type="NCBIfam" id="TIGR02760">
    <property type="entry name" value="TraI_TIGR"/>
    <property type="match status" value="1"/>
</dbReference>
<dbReference type="InterPro" id="IPR009767">
    <property type="entry name" value="DNA_helicase_TraI_C"/>
</dbReference>
<sequence length="1734" mass="187193">MLSVSTVKSAGGAGNYYTAEDNYYFLGEQSTGWYGTGAESLGLEGPVDKAVFTAVLEGQLPDGTDLSRMENGVNKHRPGYDLTFSAPKSVSVLALVTGDSYLTEAHNRAVEKTLDEIEKIATTRTMQDGVSVMEQTGNLLVARFLHDTSRNLDPQLHTHAVVANATLAEDGWKTLSTDTKNRQGFTDQVWALQVSYGALYRGFLRNDLEGMGYPIVTTGERGEWDIEGVPVKEFSSRRQDILDVVGADASAKAKSMAALDTRQKKDFSEMESVREHWQATLQDTGFDAAALRERVAENRAQRQAEQEPEHGVPSQESGSGKGKATGVRAEARPERTAIDAEVSSAIARLSEKNVRFTYDSVLTSVLTHVPVDGGVLFKVRTAVDEAISRGAMLAVDKNQTLFTSAAHLRDEQRLSQVAAGLAERDGTLQPPGSERGVMAQLAEANRAVTLVDIRGSQAYLQQFSTSVAAMAEKNDRPLVVVAADGGGVKRQAALFAEQRDVTLTTPAKLAETPLPENALVLVSEAERFSTTAMHDVLKTAGMQGATTVVADTHARRTTGFATEVLKAAGVKSFTASAAGDAVAVTLVQKDTVDDRLTVAARYYAQEAAAGKQVSAQAGNAKARAQLTGKIREAMTEDGSLGRVLTQVTVREPVWLDAASRNDRTKYREGMVLEHHTGEGEQADFTITGVSERHNLLTLSDEKGQTQGLKISDIDSHYRLFSEKKLELREGERLRTFADIHAKAGAGETLTVTGLKTGRWLFRDKLVMANSSGQRLQVSPDAPLYAGYGYAESFGATRRTEGSVIAVLAGKDVSDTTVNMLKRSGDSVTAFTPLDEQTIAKRLEENRPSVTVTGSVTSLSGHDELTDALRTLESRKMTNGERIVRQTVEKVTGGNVTFSTASVMAAIVDDQSMLTQDAALKLQLLESRGEIIPLSAEQGAAGLYISRDNFSNELTILRHVAEGKNAVVPLAPGGLTTEQAGTLTDGQRQAADLILTSPDRITAIQGYAGVGKTTQFRTVATALNALDSPPVIAGLAPTHRAVSELNGAGIPAQTIASFLSENSQWQASGEARDYSNTLFVIDESSMNGNAQMASLLTAITEGGGRAVLSGDRDQLKSLESGVPFALALERSAADVAVMKEIVRQTPALKPAIEAIIAGNVKEAVTVAEQVPPQTVPRQAAAYVPGNSMVDVTALQAEAAREARDAGIRAGLPEDEISVPAVNIYELVADDFTGRTPEARNDTLIVTPLNADRRLVNDRVHEGLKKNGELGESVTVRQLVRVGNSNADLGRRSFWQENRGNTVRMGEAYYEVGAFEHLSGIFRLHGLEGADDRWFMPPELRKENVAVFESRSVEISTGEKIRLTATDRERGVRASDMATVTGVTRDGQITLDTGDRSLTLNPRASLADQHLDYGYAVTTYSAQGASVPYVIAMVGSDRASGMMATLDNTYVALSRAKEHVQLYAGNLDKWTGLVERNSGRRQTVHDVMMRTEDLRAGREVQLWEASLPVAETRLAQRTDSELTADARFLSGKAPEVMWPVINEHGRQRGNWHVPVSPATGALSLENAHYEGASDGTRIVLQKGEGRAAVLEAATPDEALALMAENPQSPVVLRNDPPAAQEDATPAGDERVRSEAELQQAADAALKTLEPELQPESTEEPDAELTAEEALLKEAAQALEQDAELAQANDYDHSPEHEQKQEEKHATERLNDEVNIMRHDRPEPEADRLPNRQKTLE</sequence>
<dbReference type="InterPro" id="IPR014862">
    <property type="entry name" value="TrwC"/>
</dbReference>
<feature type="compositionally biased region" description="Basic and acidic residues" evidence="3">
    <location>
        <begin position="1687"/>
        <end position="1734"/>
    </location>
</feature>
<feature type="compositionally biased region" description="Low complexity" evidence="3">
    <location>
        <begin position="1634"/>
        <end position="1643"/>
    </location>
</feature>
<accession>A0A0A3ZAC6</accession>
<dbReference type="CDD" id="cd18809">
    <property type="entry name" value="SF1_C_RecD"/>
    <property type="match status" value="1"/>
</dbReference>